<feature type="domain" description="Caspase family p10" evidence="9">
    <location>
        <begin position="218"/>
        <end position="310"/>
    </location>
</feature>
<dbReference type="PANTHER" id="PTHR10454">
    <property type="entry name" value="CASPASE"/>
    <property type="match status" value="1"/>
</dbReference>
<keyword evidence="12" id="KW-1185">Reference proteome</keyword>
<dbReference type="FunCoup" id="H2YHR9">
    <property type="interactions" value="44"/>
</dbReference>
<dbReference type="Ensembl" id="ENSCSAVT00000004936.1">
    <property type="protein sequence ID" value="ENSCSAVP00000004868.1"/>
    <property type="gene ID" value="ENSCSAVG00000002898.1"/>
</dbReference>
<keyword evidence="5" id="KW-0788">Thiol protease</keyword>
<dbReference type="Pfam" id="PF00656">
    <property type="entry name" value="Peptidase_C14"/>
    <property type="match status" value="1"/>
</dbReference>
<evidence type="ECO:0000313" key="11">
    <source>
        <dbReference type="Ensembl" id="ENSCSAVP00000004868.1"/>
    </source>
</evidence>
<dbReference type="GO" id="GO:0006915">
    <property type="term" value="P:apoptotic process"/>
    <property type="evidence" value="ECO:0007669"/>
    <property type="project" value="UniProtKB-KW"/>
</dbReference>
<name>H2YHR9_CIOSA</name>
<dbReference type="InterPro" id="IPR015917">
    <property type="entry name" value="Pept_C14A"/>
</dbReference>
<dbReference type="PRINTS" id="PR00376">
    <property type="entry name" value="IL1BCENZYME"/>
</dbReference>
<keyword evidence="6" id="KW-0865">Zymogen</keyword>
<comment type="similarity">
    <text evidence="1 7">Belongs to the peptidase C14A family.</text>
</comment>
<dbReference type="GO" id="GO:0004197">
    <property type="term" value="F:cysteine-type endopeptidase activity"/>
    <property type="evidence" value="ECO:0007669"/>
    <property type="project" value="InterPro"/>
</dbReference>
<feature type="compositionally biased region" description="Acidic residues" evidence="8">
    <location>
        <begin position="40"/>
        <end position="49"/>
    </location>
</feature>
<evidence type="ECO:0000259" key="9">
    <source>
        <dbReference type="PROSITE" id="PS50207"/>
    </source>
</evidence>
<evidence type="ECO:0000256" key="2">
    <source>
        <dbReference type="ARBA" id="ARBA00022670"/>
    </source>
</evidence>
<accession>H2YHR9</accession>
<dbReference type="InterPro" id="IPR001309">
    <property type="entry name" value="Pept_C14_p20"/>
</dbReference>
<keyword evidence="3" id="KW-0053">Apoptosis</keyword>
<sequence>MSDESSCKQNKAATPDHVETTEDSSERYEDIVDAAGMTEDNSESNEDMVDSVQRKVQPIHVKDYKMDHGKRGLFVIFNQKEFKIRSTTLKKRDGTDIDEASLKETAEILGFKVKTHHDLERKEIQDKMWKYAKKDHSDHDCFACAILTHGGQDDVLYAADDEMKLNHFTEPFQADKCKSLAGKPKLFFVQACRADQLNKNILVDQVSADTIDASNQLAQVRLPVQADFLISLATTAEHYAWRNERYGSIFIQTLCSVLNKYGHTLDLHKLLTRVNGMVAYNFESWSQSKNMNHKKKIPTFTSRLTRDLYF</sequence>
<dbReference type="STRING" id="51511.ENSCSAVP00000004868"/>
<evidence type="ECO:0000256" key="3">
    <source>
        <dbReference type="ARBA" id="ARBA00022703"/>
    </source>
</evidence>
<evidence type="ECO:0008006" key="13">
    <source>
        <dbReference type="Google" id="ProtNLM"/>
    </source>
</evidence>
<proteinExistence type="inferred from homology"/>
<dbReference type="CDD" id="cd00032">
    <property type="entry name" value="CASc"/>
    <property type="match status" value="1"/>
</dbReference>
<dbReference type="PROSITE" id="PS01121">
    <property type="entry name" value="CASPASE_HIS"/>
    <property type="match status" value="1"/>
</dbReference>
<dbReference type="InterPro" id="IPR016129">
    <property type="entry name" value="Caspase_his_AS"/>
</dbReference>
<feature type="region of interest" description="Disordered" evidence="8">
    <location>
        <begin position="1"/>
        <end position="51"/>
    </location>
</feature>
<dbReference type="SMART" id="SM00115">
    <property type="entry name" value="CASc"/>
    <property type="match status" value="1"/>
</dbReference>
<dbReference type="OMA" id="YDGHYSW"/>
<evidence type="ECO:0000256" key="5">
    <source>
        <dbReference type="ARBA" id="ARBA00022807"/>
    </source>
</evidence>
<dbReference type="InterPro" id="IPR002138">
    <property type="entry name" value="Pept_C14_p10"/>
</dbReference>
<keyword evidence="2" id="KW-0645">Protease</keyword>
<reference evidence="11" key="2">
    <citation type="submission" date="2025-08" db="UniProtKB">
        <authorList>
            <consortium name="Ensembl"/>
        </authorList>
    </citation>
    <scope>IDENTIFICATION</scope>
</reference>
<dbReference type="eggNOG" id="KOG3573">
    <property type="taxonomic scope" value="Eukaryota"/>
</dbReference>
<dbReference type="InterPro" id="IPR029030">
    <property type="entry name" value="Caspase-like_dom_sf"/>
</dbReference>
<dbReference type="PROSITE" id="PS50207">
    <property type="entry name" value="CASPASE_P10"/>
    <property type="match status" value="1"/>
</dbReference>
<evidence type="ECO:0000256" key="8">
    <source>
        <dbReference type="SAM" id="MobiDB-lite"/>
    </source>
</evidence>
<dbReference type="PROSITE" id="PS50208">
    <property type="entry name" value="CASPASE_P20"/>
    <property type="match status" value="1"/>
</dbReference>
<dbReference type="GO" id="GO:0043525">
    <property type="term" value="P:positive regulation of neuron apoptotic process"/>
    <property type="evidence" value="ECO:0007669"/>
    <property type="project" value="TreeGrafter"/>
</dbReference>
<feature type="domain" description="Caspase family p20" evidence="10">
    <location>
        <begin position="70"/>
        <end position="196"/>
    </location>
</feature>
<evidence type="ECO:0000313" key="12">
    <source>
        <dbReference type="Proteomes" id="UP000007875"/>
    </source>
</evidence>
<reference evidence="11" key="3">
    <citation type="submission" date="2025-09" db="UniProtKB">
        <authorList>
            <consortium name="Ensembl"/>
        </authorList>
    </citation>
    <scope>IDENTIFICATION</scope>
</reference>
<dbReference type="GO" id="GO:0005737">
    <property type="term" value="C:cytoplasm"/>
    <property type="evidence" value="ECO:0007669"/>
    <property type="project" value="TreeGrafter"/>
</dbReference>
<reference evidence="12" key="1">
    <citation type="submission" date="2003-08" db="EMBL/GenBank/DDBJ databases">
        <authorList>
            <person name="Birren B."/>
            <person name="Nusbaum C."/>
            <person name="Abebe A."/>
            <person name="Abouelleil A."/>
            <person name="Adekoya E."/>
            <person name="Ait-zahra M."/>
            <person name="Allen N."/>
            <person name="Allen T."/>
            <person name="An P."/>
            <person name="Anderson M."/>
            <person name="Anderson S."/>
            <person name="Arachchi H."/>
            <person name="Armbruster J."/>
            <person name="Bachantsang P."/>
            <person name="Baldwin J."/>
            <person name="Barry A."/>
            <person name="Bayul T."/>
            <person name="Blitshsteyn B."/>
            <person name="Bloom T."/>
            <person name="Blye J."/>
            <person name="Boguslavskiy L."/>
            <person name="Borowsky M."/>
            <person name="Boukhgalter B."/>
            <person name="Brunache A."/>
            <person name="Butler J."/>
            <person name="Calixte N."/>
            <person name="Calvo S."/>
            <person name="Camarata J."/>
            <person name="Campo K."/>
            <person name="Chang J."/>
            <person name="Cheshatsang Y."/>
            <person name="Citroen M."/>
            <person name="Collymore A."/>
            <person name="Considine T."/>
            <person name="Cook A."/>
            <person name="Cooke P."/>
            <person name="Corum B."/>
            <person name="Cuomo C."/>
            <person name="David R."/>
            <person name="Dawoe T."/>
            <person name="Degray S."/>
            <person name="Dodge S."/>
            <person name="Dooley K."/>
            <person name="Dorje P."/>
            <person name="Dorjee K."/>
            <person name="Dorris L."/>
            <person name="Duffey N."/>
            <person name="Dupes A."/>
            <person name="Elkins T."/>
            <person name="Engels R."/>
            <person name="Erickson J."/>
            <person name="Farina A."/>
            <person name="Faro S."/>
            <person name="Ferreira P."/>
            <person name="Fischer H."/>
            <person name="Fitzgerald M."/>
            <person name="Foley K."/>
            <person name="Gage D."/>
            <person name="Galagan J."/>
            <person name="Gearin G."/>
            <person name="Gnerre S."/>
            <person name="Gnirke A."/>
            <person name="Goyette A."/>
            <person name="Graham J."/>
            <person name="Grandbois E."/>
            <person name="Gyaltsen K."/>
            <person name="Hafez N."/>
            <person name="Hagopian D."/>
            <person name="Hagos B."/>
            <person name="Hall J."/>
            <person name="Hatcher B."/>
            <person name="Heller A."/>
            <person name="Higgins H."/>
            <person name="Honan T."/>
            <person name="Horn A."/>
            <person name="Houde N."/>
            <person name="Hughes L."/>
            <person name="Hulme W."/>
            <person name="Husby E."/>
            <person name="Iliev I."/>
            <person name="Jaffe D."/>
            <person name="Jones C."/>
            <person name="Kamal M."/>
            <person name="Kamat A."/>
            <person name="Kamvysselis M."/>
            <person name="Karlsson E."/>
            <person name="Kells C."/>
            <person name="Kieu A."/>
            <person name="Kisner P."/>
            <person name="Kodira C."/>
            <person name="Kulbokas E."/>
            <person name="Labutti K."/>
            <person name="Lama D."/>
            <person name="Landers T."/>
            <person name="Leger J."/>
            <person name="Levine S."/>
            <person name="Lewis D."/>
            <person name="Lewis T."/>
            <person name="Lindblad-toh K."/>
            <person name="Liu X."/>
            <person name="Lokyitsang T."/>
            <person name="Lokyitsang Y."/>
            <person name="Lucien O."/>
            <person name="Lui A."/>
            <person name="Ma L.J."/>
            <person name="Mabbitt R."/>
            <person name="Macdonald J."/>
            <person name="Maclean C."/>
            <person name="Major J."/>
            <person name="Manning J."/>
            <person name="Marabella R."/>
            <person name="Maru K."/>
            <person name="Matthews C."/>
            <person name="Mauceli E."/>
            <person name="Mccarthy M."/>
            <person name="Mcdonough S."/>
            <person name="Mcghee T."/>
            <person name="Meldrim J."/>
            <person name="Meneus L."/>
            <person name="Mesirov J."/>
            <person name="Mihalev A."/>
            <person name="Mihova T."/>
            <person name="Mikkelsen T."/>
            <person name="Mlenga V."/>
            <person name="Moru K."/>
            <person name="Mozes J."/>
            <person name="Mulrain L."/>
            <person name="Munson G."/>
            <person name="Naylor J."/>
            <person name="Newes C."/>
            <person name="Nguyen C."/>
            <person name="Nguyen N."/>
            <person name="Nguyen T."/>
            <person name="Nicol R."/>
            <person name="Nielsen C."/>
            <person name="Nizzari M."/>
            <person name="Norbu C."/>
            <person name="Norbu N."/>
            <person name="O'donnell P."/>
            <person name="Okoawo O."/>
            <person name="O'leary S."/>
            <person name="Omotosho B."/>
            <person name="O'neill K."/>
            <person name="Osman S."/>
            <person name="Parker S."/>
            <person name="Perrin D."/>
            <person name="Phunkhang P."/>
            <person name="Piqani B."/>
            <person name="Purcell S."/>
            <person name="Rachupka T."/>
            <person name="Ramasamy U."/>
            <person name="Rameau R."/>
            <person name="Ray V."/>
            <person name="Raymond C."/>
            <person name="Retta R."/>
            <person name="Richardson S."/>
            <person name="Rise C."/>
            <person name="Rodriguez J."/>
            <person name="Rogers J."/>
            <person name="Rogov P."/>
            <person name="Rutman M."/>
            <person name="Schupbach R."/>
            <person name="Seaman C."/>
            <person name="Settipalli S."/>
            <person name="Sharpe T."/>
            <person name="Sheridan J."/>
            <person name="Sherpa N."/>
            <person name="Shi J."/>
            <person name="Smirnov S."/>
            <person name="Smith C."/>
            <person name="Sougnez C."/>
            <person name="Spencer B."/>
            <person name="Stalker J."/>
            <person name="Stange-thomann N."/>
            <person name="Stavropoulos S."/>
            <person name="Stetson K."/>
            <person name="Stone C."/>
            <person name="Stone S."/>
            <person name="Stubbs M."/>
            <person name="Talamas J."/>
            <person name="Tchuinga P."/>
            <person name="Tenzing P."/>
            <person name="Tesfaye S."/>
            <person name="Theodore J."/>
            <person name="Thoulutsang Y."/>
            <person name="Topham K."/>
            <person name="Towey S."/>
            <person name="Tsamla T."/>
            <person name="Tsomo N."/>
            <person name="Vallee D."/>
            <person name="Vassiliev H."/>
            <person name="Venkataraman V."/>
            <person name="Vinson J."/>
            <person name="Vo A."/>
            <person name="Wade C."/>
            <person name="Wang S."/>
            <person name="Wangchuk T."/>
            <person name="Wangdi T."/>
            <person name="Whittaker C."/>
            <person name="Wilkinson J."/>
            <person name="Wu Y."/>
            <person name="Wyman D."/>
            <person name="Yadav S."/>
            <person name="Yang S."/>
            <person name="Yang X."/>
            <person name="Yeager S."/>
            <person name="Yee E."/>
            <person name="Young G."/>
            <person name="Zainoun J."/>
            <person name="Zembeck L."/>
            <person name="Zimmer A."/>
            <person name="Zody M."/>
            <person name="Lander E."/>
        </authorList>
    </citation>
    <scope>NUCLEOTIDE SEQUENCE [LARGE SCALE GENOMIC DNA]</scope>
</reference>
<protein>
    <recommendedName>
        <fullName evidence="13">Caspase family p20 domain-containing protein</fullName>
    </recommendedName>
</protein>
<dbReference type="Proteomes" id="UP000007875">
    <property type="component" value="Unassembled WGS sequence"/>
</dbReference>
<evidence type="ECO:0000256" key="7">
    <source>
        <dbReference type="RuleBase" id="RU003971"/>
    </source>
</evidence>
<keyword evidence="4" id="KW-0378">Hydrolase</keyword>
<dbReference type="FunFam" id="3.40.50.1460:FF:000001">
    <property type="entry name" value="Caspase-3 preproprotein"/>
    <property type="match status" value="1"/>
</dbReference>
<evidence type="ECO:0000256" key="4">
    <source>
        <dbReference type="ARBA" id="ARBA00022801"/>
    </source>
</evidence>
<dbReference type="InParanoid" id="H2YHR9"/>
<evidence type="ECO:0000256" key="6">
    <source>
        <dbReference type="ARBA" id="ARBA00023145"/>
    </source>
</evidence>
<dbReference type="InterPro" id="IPR011600">
    <property type="entry name" value="Pept_C14_caspase"/>
</dbReference>
<dbReference type="PANTHER" id="PTHR10454:SF31">
    <property type="entry name" value="CASPASE-7"/>
    <property type="match status" value="1"/>
</dbReference>
<dbReference type="SUPFAM" id="SSF52129">
    <property type="entry name" value="Caspase-like"/>
    <property type="match status" value="1"/>
</dbReference>
<feature type="compositionally biased region" description="Basic and acidic residues" evidence="8">
    <location>
        <begin position="14"/>
        <end position="30"/>
    </location>
</feature>
<evidence type="ECO:0000259" key="10">
    <source>
        <dbReference type="PROSITE" id="PS50208"/>
    </source>
</evidence>
<dbReference type="HOGENOM" id="CLU_036904_2_0_1"/>
<dbReference type="Gene3D" id="3.40.50.1460">
    <property type="match status" value="1"/>
</dbReference>
<dbReference type="GeneTree" id="ENSGT00940000153232"/>
<organism evidence="11 12">
    <name type="scientific">Ciona savignyi</name>
    <name type="common">Pacific transparent sea squirt</name>
    <dbReference type="NCBI Taxonomy" id="51511"/>
    <lineage>
        <taxon>Eukaryota</taxon>
        <taxon>Metazoa</taxon>
        <taxon>Chordata</taxon>
        <taxon>Tunicata</taxon>
        <taxon>Ascidiacea</taxon>
        <taxon>Phlebobranchia</taxon>
        <taxon>Cionidae</taxon>
        <taxon>Ciona</taxon>
    </lineage>
</organism>
<dbReference type="AlphaFoldDB" id="H2YHR9"/>
<evidence type="ECO:0000256" key="1">
    <source>
        <dbReference type="ARBA" id="ARBA00010134"/>
    </source>
</evidence>
<dbReference type="GO" id="GO:0006508">
    <property type="term" value="P:proteolysis"/>
    <property type="evidence" value="ECO:0007669"/>
    <property type="project" value="UniProtKB-KW"/>
</dbReference>
<dbReference type="InterPro" id="IPR002398">
    <property type="entry name" value="Pept_C14"/>
</dbReference>